<evidence type="ECO:0000259" key="7">
    <source>
        <dbReference type="PROSITE" id="PS51900"/>
    </source>
</evidence>
<dbReference type="InterPro" id="IPR044068">
    <property type="entry name" value="CB"/>
</dbReference>
<proteinExistence type="inferred from homology"/>
<dbReference type="InterPro" id="IPR038488">
    <property type="entry name" value="Integrase_DNA-bd_sf"/>
</dbReference>
<evidence type="ECO:0000259" key="6">
    <source>
        <dbReference type="PROSITE" id="PS51898"/>
    </source>
</evidence>
<keyword evidence="4" id="KW-0233">DNA recombination</keyword>
<comment type="similarity">
    <text evidence="1">Belongs to the 'phage' integrase family.</text>
</comment>
<dbReference type="Pfam" id="PF00589">
    <property type="entry name" value="Phage_integrase"/>
    <property type="match status" value="1"/>
</dbReference>
<dbReference type="EMBL" id="CP007793">
    <property type="protein sequence ID" value="AIB12755.1"/>
    <property type="molecule type" value="Genomic_DNA"/>
</dbReference>
<dbReference type="PANTHER" id="PTHR30629:SF2">
    <property type="entry name" value="PROPHAGE INTEGRASE INTS-RELATED"/>
    <property type="match status" value="1"/>
</dbReference>
<evidence type="ECO:0000256" key="4">
    <source>
        <dbReference type="ARBA" id="ARBA00023172"/>
    </source>
</evidence>
<evidence type="ECO:0000256" key="1">
    <source>
        <dbReference type="ARBA" id="ARBA00008857"/>
    </source>
</evidence>
<keyword evidence="3 5" id="KW-0238">DNA-binding</keyword>
<dbReference type="Pfam" id="PF13356">
    <property type="entry name" value="Arm-DNA-bind_3"/>
    <property type="match status" value="1"/>
</dbReference>
<dbReference type="Proteomes" id="UP000027186">
    <property type="component" value="Chromosome"/>
</dbReference>
<dbReference type="InterPro" id="IPR011010">
    <property type="entry name" value="DNA_brk_join_enz"/>
</dbReference>
<dbReference type="Gene3D" id="3.30.160.390">
    <property type="entry name" value="Integrase, DNA-binding domain"/>
    <property type="match status" value="1"/>
</dbReference>
<evidence type="ECO:0000313" key="9">
    <source>
        <dbReference type="EMBL" id="PNQ94724.1"/>
    </source>
</evidence>
<reference evidence="8 10" key="1">
    <citation type="journal article" date="2014" name="Genome Announc.">
        <title>Complete Genome Sequence of the Model Rhizosphere Strain Azospirillum brasilense Az39, Successfully Applied in Agriculture.</title>
        <authorList>
            <person name="Rivera D."/>
            <person name="Revale S."/>
            <person name="Molina R."/>
            <person name="Gualpa J."/>
            <person name="Puente M."/>
            <person name="Maroniche G."/>
            <person name="Paris G."/>
            <person name="Baker D."/>
            <person name="Clavijo B."/>
            <person name="McLay K."/>
            <person name="Spaepen S."/>
            <person name="Perticari A."/>
            <person name="Vazquez M."/>
            <person name="Wisniewski-Dye F."/>
            <person name="Watkins C."/>
            <person name="Martinez-Abarca F."/>
            <person name="Vanderleyden J."/>
            <person name="Cassan F."/>
        </authorList>
    </citation>
    <scope>NUCLEOTIDE SEQUENCE [LARGE SCALE GENOMIC DNA]</scope>
    <source>
        <strain evidence="8 10">Az39</strain>
    </source>
</reference>
<evidence type="ECO:0000313" key="8">
    <source>
        <dbReference type="EMBL" id="AIB12755.1"/>
    </source>
</evidence>
<name>A0A060DIY8_9PROT</name>
<dbReference type="PANTHER" id="PTHR30629">
    <property type="entry name" value="PROPHAGE INTEGRASE"/>
    <property type="match status" value="1"/>
</dbReference>
<accession>A0A2K1FQD4</accession>
<dbReference type="PROSITE" id="PS51900">
    <property type="entry name" value="CB"/>
    <property type="match status" value="1"/>
</dbReference>
<reference evidence="9 11" key="2">
    <citation type="submission" date="2018-01" db="EMBL/GenBank/DDBJ databases">
        <title>Whole genome sequence of Azospirillum brasilense REC3 isolated from strawberry roots.</title>
        <authorList>
            <person name="Fontana C.A."/>
            <person name="Salazar S.M."/>
            <person name="Bassi D."/>
            <person name="Puglisi E."/>
            <person name="Lovaisa N.C."/>
            <person name="Toffoli L.M."/>
            <person name="Pedraza R."/>
            <person name="Cocconcelli P.S."/>
        </authorList>
    </citation>
    <scope>NUCLEOTIDE SEQUENCE [LARGE SCALE GENOMIC DNA]</scope>
    <source>
        <strain evidence="9 11">REC3</strain>
    </source>
</reference>
<evidence type="ECO:0000313" key="10">
    <source>
        <dbReference type="Proteomes" id="UP000027186"/>
    </source>
</evidence>
<dbReference type="InterPro" id="IPR010998">
    <property type="entry name" value="Integrase_recombinase_N"/>
</dbReference>
<gene>
    <name evidence="8" type="ORF">ABAZ39_12305</name>
    <name evidence="9" type="ORF">C1S70_32785</name>
</gene>
<dbReference type="InterPro" id="IPR025166">
    <property type="entry name" value="Integrase_DNA_bind_dom"/>
</dbReference>
<dbReference type="GO" id="GO:0006310">
    <property type="term" value="P:DNA recombination"/>
    <property type="evidence" value="ECO:0007669"/>
    <property type="project" value="UniProtKB-KW"/>
</dbReference>
<dbReference type="AlphaFoldDB" id="A0A060DIY8"/>
<dbReference type="InterPro" id="IPR013762">
    <property type="entry name" value="Integrase-like_cat_sf"/>
</dbReference>
<dbReference type="Proteomes" id="UP000236268">
    <property type="component" value="Unassembled WGS sequence"/>
</dbReference>
<feature type="domain" description="Core-binding (CB)" evidence="7">
    <location>
        <begin position="104"/>
        <end position="191"/>
    </location>
</feature>
<sequence>MPRLTDTTIRHARAKDGIRTILRDGAGLELQVHPSGTKTWYLRCRVRAEGGGKGIQRRVALGAYPAVSLSDARLAAGRVVSEARSGQDPKAAETRAVLGLEKPRTVADAAALYIAHLKAIGRAERYWKERERLLKLHLVPALGKLAPADVDRAMLSAVVDREARRQAKAKQKGVQTRRLGSVITALWRHLEDKGWLSTRGTADRLLVSAAAERSRDRILSDGELGELALALGLLDGRTIYQREADGTRPISRQTLDAMTLALLLGLRAGEALRIQAGDIQEDRETGFVLLRVAAHGGKTAAARRDLPLPPLALSVLRRRQQACEDGPLFLSPSGKTAGALTVDGLACAARLLTGKLGHHDAEGRRWTPHDLRRTCASILGEYDTPDAVQKRILGHASDGVTARVYDRSRRLRQMREALMAVEKHTMIQARGAAGLDTEPVRLGG</sequence>
<dbReference type="SUPFAM" id="SSF56349">
    <property type="entry name" value="DNA breaking-rejoining enzymes"/>
    <property type="match status" value="1"/>
</dbReference>
<dbReference type="InterPro" id="IPR050808">
    <property type="entry name" value="Phage_Integrase"/>
</dbReference>
<evidence type="ECO:0000256" key="3">
    <source>
        <dbReference type="ARBA" id="ARBA00023125"/>
    </source>
</evidence>
<evidence type="ECO:0000256" key="2">
    <source>
        <dbReference type="ARBA" id="ARBA00022908"/>
    </source>
</evidence>
<dbReference type="Gene3D" id="1.10.443.10">
    <property type="entry name" value="Intergrase catalytic core"/>
    <property type="match status" value="1"/>
</dbReference>
<dbReference type="EMBL" id="POWG01000093">
    <property type="protein sequence ID" value="PNQ94724.1"/>
    <property type="molecule type" value="Genomic_DNA"/>
</dbReference>
<dbReference type="RefSeq" id="WP_038529640.1">
    <property type="nucleotide sequence ID" value="NZ_CP007793.1"/>
</dbReference>
<dbReference type="GO" id="GO:0003677">
    <property type="term" value="F:DNA binding"/>
    <property type="evidence" value="ECO:0007669"/>
    <property type="project" value="UniProtKB-UniRule"/>
</dbReference>
<organism evidence="8 10">
    <name type="scientific">Azospirillum argentinense</name>
    <dbReference type="NCBI Taxonomy" id="2970906"/>
    <lineage>
        <taxon>Bacteria</taxon>
        <taxon>Pseudomonadati</taxon>
        <taxon>Pseudomonadota</taxon>
        <taxon>Alphaproteobacteria</taxon>
        <taxon>Rhodospirillales</taxon>
        <taxon>Azospirillaceae</taxon>
        <taxon>Azospirillum</taxon>
    </lineage>
</organism>
<evidence type="ECO:0000256" key="5">
    <source>
        <dbReference type="PROSITE-ProRule" id="PRU01248"/>
    </source>
</evidence>
<protein>
    <submittedName>
        <fullName evidence="9">DUF4102 domain-containing protein</fullName>
    </submittedName>
</protein>
<evidence type="ECO:0000313" key="11">
    <source>
        <dbReference type="Proteomes" id="UP000236268"/>
    </source>
</evidence>
<accession>A0A060DIY8</accession>
<dbReference type="InterPro" id="IPR002104">
    <property type="entry name" value="Integrase_catalytic"/>
</dbReference>
<feature type="domain" description="Tyr recombinase" evidence="6">
    <location>
        <begin position="226"/>
        <end position="419"/>
    </location>
</feature>
<dbReference type="KEGG" id="abq:ABAZ39_12305"/>
<dbReference type="GO" id="GO:0015074">
    <property type="term" value="P:DNA integration"/>
    <property type="evidence" value="ECO:0007669"/>
    <property type="project" value="UniProtKB-KW"/>
</dbReference>
<keyword evidence="2" id="KW-0229">DNA integration</keyword>
<dbReference type="OrthoDB" id="7298605at2"/>
<dbReference type="PROSITE" id="PS51898">
    <property type="entry name" value="TYR_RECOMBINASE"/>
    <property type="match status" value="1"/>
</dbReference>
<dbReference type="Gene3D" id="1.10.150.130">
    <property type="match status" value="1"/>
</dbReference>